<sequence length="436" mass="49212">MKDAGSGNPPAELLTALQDRQKAWADLNWKSVGFVKANRQFNAYDCVGGLFSQTHGRNFSMFCLPSATRTGAHTTTPLAFPVRNFILDVAEDLVVFLHEEELPSGFRRGNLYCRSTSTNEQHPACSSASTLSFESFQDNEESVFFTAKLDVADDVLFVTTREVHGVRIVIWNWKMGFLIYDSLDRLSSAIDELNVVQRDVFILTSRAGSGKILIYQISPTVACIPILITTLSLPKTSGEETLLFRVDSGQYQNRATPGALFLPNPTCRTYVFSISHSSSSEGWMLFVQSKTFLRFVHCQEDNLEVPWSEWGEQESRFIEKRIRGNWRRNVHGNRVIRMRKDPESTWIDVFDLSSSPSLASCSASGLLSQQQHFGSDNPTIIAKGDIFEEDVVTRLPYHVASRELRGQMPFACMIDEERVVAMEFMGNMLELMVHPF</sequence>
<dbReference type="AlphaFoldDB" id="A0A8S0VR61"/>
<proteinExistence type="predicted"/>
<keyword evidence="2" id="KW-1185">Reference proteome</keyword>
<organism evidence="1 2">
    <name type="scientific">Cyclocybe aegerita</name>
    <name type="common">Black poplar mushroom</name>
    <name type="synonym">Agrocybe aegerita</name>
    <dbReference type="NCBI Taxonomy" id="1973307"/>
    <lineage>
        <taxon>Eukaryota</taxon>
        <taxon>Fungi</taxon>
        <taxon>Dikarya</taxon>
        <taxon>Basidiomycota</taxon>
        <taxon>Agaricomycotina</taxon>
        <taxon>Agaricomycetes</taxon>
        <taxon>Agaricomycetidae</taxon>
        <taxon>Agaricales</taxon>
        <taxon>Agaricineae</taxon>
        <taxon>Bolbitiaceae</taxon>
        <taxon>Cyclocybe</taxon>
    </lineage>
</organism>
<dbReference type="Proteomes" id="UP000467700">
    <property type="component" value="Unassembled WGS sequence"/>
</dbReference>
<dbReference type="OrthoDB" id="2745718at2759"/>
<evidence type="ECO:0000313" key="2">
    <source>
        <dbReference type="Proteomes" id="UP000467700"/>
    </source>
</evidence>
<dbReference type="EMBL" id="CACVBS010000035">
    <property type="protein sequence ID" value="CAA7262355.1"/>
    <property type="molecule type" value="Genomic_DNA"/>
</dbReference>
<evidence type="ECO:0000313" key="1">
    <source>
        <dbReference type="EMBL" id="CAA7262355.1"/>
    </source>
</evidence>
<comment type="caution">
    <text evidence="1">The sequence shown here is derived from an EMBL/GenBank/DDBJ whole genome shotgun (WGS) entry which is preliminary data.</text>
</comment>
<protein>
    <submittedName>
        <fullName evidence="1">Uncharacterized protein</fullName>
    </submittedName>
</protein>
<reference evidence="1 2" key="1">
    <citation type="submission" date="2020-01" db="EMBL/GenBank/DDBJ databases">
        <authorList>
            <person name="Gupta K D."/>
        </authorList>
    </citation>
    <scope>NUCLEOTIDE SEQUENCE [LARGE SCALE GENOMIC DNA]</scope>
</reference>
<gene>
    <name evidence="1" type="ORF">AAE3_LOCUS4163</name>
</gene>
<name>A0A8S0VR61_CYCAE</name>
<accession>A0A8S0VR61</accession>